<evidence type="ECO:0000256" key="1">
    <source>
        <dbReference type="SAM" id="Coils"/>
    </source>
</evidence>
<feature type="transmembrane region" description="Helical" evidence="2">
    <location>
        <begin position="63"/>
        <end position="84"/>
    </location>
</feature>
<evidence type="ECO:0000313" key="3">
    <source>
        <dbReference type="EMBL" id="SKB26579.1"/>
    </source>
</evidence>
<proteinExistence type="predicted"/>
<gene>
    <name evidence="3" type="ORF">SAMN05660226_00142</name>
</gene>
<evidence type="ECO:0000313" key="4">
    <source>
        <dbReference type="Proteomes" id="UP000190541"/>
    </source>
</evidence>
<dbReference type="AlphaFoldDB" id="A0A1T4ZVT4"/>
<dbReference type="STRING" id="623280.SAMN05660226_00142"/>
<keyword evidence="1" id="KW-0175">Coiled coil</keyword>
<name>A0A1T4ZVT4_9SPHI</name>
<dbReference type="Proteomes" id="UP000190541">
    <property type="component" value="Unassembled WGS sequence"/>
</dbReference>
<reference evidence="3 4" key="1">
    <citation type="submission" date="2017-02" db="EMBL/GenBank/DDBJ databases">
        <authorList>
            <person name="Peterson S.W."/>
        </authorList>
    </citation>
    <scope>NUCLEOTIDE SEQUENCE [LARGE SCALE GENOMIC DNA]</scope>
    <source>
        <strain evidence="3 4">DSM 22899</strain>
    </source>
</reference>
<organism evidence="3 4">
    <name type="scientific">Parapedobacter luteus</name>
    <dbReference type="NCBI Taxonomy" id="623280"/>
    <lineage>
        <taxon>Bacteria</taxon>
        <taxon>Pseudomonadati</taxon>
        <taxon>Bacteroidota</taxon>
        <taxon>Sphingobacteriia</taxon>
        <taxon>Sphingobacteriales</taxon>
        <taxon>Sphingobacteriaceae</taxon>
        <taxon>Parapedobacter</taxon>
    </lineage>
</organism>
<feature type="coiled-coil region" evidence="1">
    <location>
        <begin position="172"/>
        <end position="199"/>
    </location>
</feature>
<dbReference type="OrthoDB" id="794917at2"/>
<evidence type="ECO:0000256" key="2">
    <source>
        <dbReference type="SAM" id="Phobius"/>
    </source>
</evidence>
<dbReference type="RefSeq" id="WP_079714883.1">
    <property type="nucleotide sequence ID" value="NZ_FUYS01000001.1"/>
</dbReference>
<keyword evidence="2" id="KW-0812">Transmembrane</keyword>
<keyword evidence="2" id="KW-1133">Transmembrane helix</keyword>
<feature type="transmembrane region" description="Helical" evidence="2">
    <location>
        <begin position="147"/>
        <end position="171"/>
    </location>
</feature>
<feature type="transmembrane region" description="Helical" evidence="2">
    <location>
        <begin position="40"/>
        <end position="57"/>
    </location>
</feature>
<keyword evidence="2" id="KW-0472">Membrane</keyword>
<accession>A0A1T4ZVT4</accession>
<dbReference type="EMBL" id="FUYS01000001">
    <property type="protein sequence ID" value="SKB26579.1"/>
    <property type="molecule type" value="Genomic_DNA"/>
</dbReference>
<sequence>MKGFDEIQQLWQGQEPEPNVSFETILKRIKGNKTALARKLYWQLVAVGITIMLLLWMCITIDFSTWTSYLALAIMVGCICYYFFNQIADYRHINTSEHLLAKPQDYIDYLKAFQQRRNRFNTRNYAVYEACIAIAFMLYGVEMYFALPIWTFIGSVIFIVFWFLICHFVFMKQYIRNENERIEEMIENLERIKGQFRDA</sequence>
<feature type="transmembrane region" description="Helical" evidence="2">
    <location>
        <begin position="125"/>
        <end position="141"/>
    </location>
</feature>
<protein>
    <submittedName>
        <fullName evidence="3">Uncharacterized protein</fullName>
    </submittedName>
</protein>
<keyword evidence="4" id="KW-1185">Reference proteome</keyword>